<name>A0A2H4P5C9_9HYPO</name>
<dbReference type="SUPFAM" id="SSF51735">
    <property type="entry name" value="NAD(P)-binding Rossmann-fold domains"/>
    <property type="match status" value="1"/>
</dbReference>
<protein>
    <submittedName>
        <fullName evidence="6">EasG</fullName>
    </submittedName>
</protein>
<dbReference type="AlphaFoldDB" id="A0A2H4P5C9"/>
<dbReference type="PANTHER" id="PTHR43162">
    <property type="match status" value="1"/>
</dbReference>
<dbReference type="InterPro" id="IPR008030">
    <property type="entry name" value="NmrA-like"/>
</dbReference>
<dbReference type="GO" id="GO:0035835">
    <property type="term" value="P:indole alkaloid biosynthetic process"/>
    <property type="evidence" value="ECO:0007669"/>
    <property type="project" value="UniProtKB-UniPathway"/>
</dbReference>
<dbReference type="InterPro" id="IPR051604">
    <property type="entry name" value="Ergot_Alk_Oxidoreductase"/>
</dbReference>
<evidence type="ECO:0000256" key="2">
    <source>
        <dbReference type="ARBA" id="ARBA00005372"/>
    </source>
</evidence>
<dbReference type="Gene3D" id="3.40.50.720">
    <property type="entry name" value="NAD(P)-binding Rossmann-like Domain"/>
    <property type="match status" value="1"/>
</dbReference>
<reference evidence="6" key="1">
    <citation type="submission" date="2017-04" db="EMBL/GenBank/DDBJ databases">
        <title>Claviceps gigantea ergot alkaloid gene cluster.</title>
        <authorList>
            <person name="Panaccione D.G."/>
            <person name="Bragg P.E."/>
        </authorList>
    </citation>
    <scope>NUCLEOTIDE SEQUENCE</scope>
    <source>
        <strain evidence="6">SP1</strain>
    </source>
</reference>
<evidence type="ECO:0000259" key="5">
    <source>
        <dbReference type="Pfam" id="PF05368"/>
    </source>
</evidence>
<evidence type="ECO:0000313" key="6">
    <source>
        <dbReference type="EMBL" id="ATW01297.1"/>
    </source>
</evidence>
<comment type="similarity">
    <text evidence="2">Belongs to the fgaFS/easG family.</text>
</comment>
<evidence type="ECO:0000256" key="1">
    <source>
        <dbReference type="ARBA" id="ARBA00005107"/>
    </source>
</evidence>
<accession>A0A2H4P5C9</accession>
<evidence type="ECO:0000256" key="4">
    <source>
        <dbReference type="ARBA" id="ARBA00023002"/>
    </source>
</evidence>
<dbReference type="UniPathway" id="UPA00327"/>
<organism evidence="6">
    <name type="scientific">Claviceps gigantea</name>
    <dbReference type="NCBI Taxonomy" id="89175"/>
    <lineage>
        <taxon>Eukaryota</taxon>
        <taxon>Fungi</taxon>
        <taxon>Dikarya</taxon>
        <taxon>Ascomycota</taxon>
        <taxon>Pezizomycotina</taxon>
        <taxon>Sordariomycetes</taxon>
        <taxon>Hypocreomycetidae</taxon>
        <taxon>Hypocreales</taxon>
        <taxon>Clavicipitaceae</taxon>
        <taxon>Claviceps</taxon>
    </lineage>
</organism>
<keyword evidence="3" id="KW-0017">Alkaloid metabolism</keyword>
<dbReference type="Gene3D" id="3.90.25.10">
    <property type="entry name" value="UDP-galactose 4-epimerase, domain 1"/>
    <property type="match status" value="1"/>
</dbReference>
<dbReference type="InterPro" id="IPR019901">
    <property type="entry name" value="Ergot_alkaloid_biosynthesis"/>
</dbReference>
<dbReference type="PANTHER" id="PTHR43162:SF1">
    <property type="entry name" value="PRESTALK A DIFFERENTIATION PROTEIN A"/>
    <property type="match status" value="1"/>
</dbReference>
<dbReference type="GO" id="GO:0016491">
    <property type="term" value="F:oxidoreductase activity"/>
    <property type="evidence" value="ECO:0007669"/>
    <property type="project" value="UniProtKB-KW"/>
</dbReference>
<keyword evidence="4" id="KW-0560">Oxidoreductase</keyword>
<proteinExistence type="inferred from homology"/>
<feature type="domain" description="NmrA-like" evidence="5">
    <location>
        <begin position="124"/>
        <end position="233"/>
    </location>
</feature>
<sequence>MTILLTGGNGKTARHIARLLKEADVPFIIGSRSSTSEMIGHHRSFDWLDEATFGNTLSVHGGMEPISIVWLVPPPILDLAPPVISFINFANSKGVKRFVLLSGSIIDKGGPAMGQIHAHLDSLEGISYSVLRPTWFMENFSTRGDLPFETIRKEGKFYSATKDGKIPLISVMDIARVAFHALTAPVLEKEEHILLGPELLTYDDVAETLSRVLGRNIIHARVTESELAEKLQDNGLTAEDAAMQASLDLIISAGGDERLNTEVRDLTGQEPRRFSDFVSENKHAWIC</sequence>
<dbReference type="Pfam" id="PF05368">
    <property type="entry name" value="NmrA"/>
    <property type="match status" value="1"/>
</dbReference>
<dbReference type="NCBIfam" id="TIGR03649">
    <property type="entry name" value="ergot_EASG"/>
    <property type="match status" value="1"/>
</dbReference>
<comment type="pathway">
    <text evidence="1">Alkaloid biosynthesis; ergot alkaloid biosynthesis.</text>
</comment>
<dbReference type="EMBL" id="KY906251">
    <property type="protein sequence ID" value="ATW01297.1"/>
    <property type="molecule type" value="Genomic_DNA"/>
</dbReference>
<evidence type="ECO:0000256" key="3">
    <source>
        <dbReference type="ARBA" id="ARBA00022589"/>
    </source>
</evidence>
<dbReference type="InterPro" id="IPR036291">
    <property type="entry name" value="NAD(P)-bd_dom_sf"/>
</dbReference>